<dbReference type="InterPro" id="IPR007627">
    <property type="entry name" value="RNA_pol_sigma70_r2"/>
</dbReference>
<dbReference type="SUPFAM" id="SSF88659">
    <property type="entry name" value="Sigma3 and sigma4 domains of RNA polymerase sigma factors"/>
    <property type="match status" value="1"/>
</dbReference>
<dbReference type="AlphaFoldDB" id="A0A412X465"/>
<evidence type="ECO:0000256" key="4">
    <source>
        <dbReference type="ARBA" id="ARBA00023163"/>
    </source>
</evidence>
<dbReference type="InterPro" id="IPR014284">
    <property type="entry name" value="RNA_pol_sigma-70_dom"/>
</dbReference>
<dbReference type="InterPro" id="IPR013324">
    <property type="entry name" value="RNA_pol_sigma_r3/r4-like"/>
</dbReference>
<dbReference type="EMBL" id="QRPV01000002">
    <property type="protein sequence ID" value="RHM46881.1"/>
    <property type="molecule type" value="Genomic_DNA"/>
</dbReference>
<dbReference type="GO" id="GO:0016987">
    <property type="term" value="F:sigma factor activity"/>
    <property type="evidence" value="ECO:0007669"/>
    <property type="project" value="UniProtKB-KW"/>
</dbReference>
<dbReference type="Pfam" id="PF08281">
    <property type="entry name" value="Sigma70_r4_2"/>
    <property type="match status" value="1"/>
</dbReference>
<dbReference type="SUPFAM" id="SSF88946">
    <property type="entry name" value="Sigma2 domain of RNA polymerase sigma factors"/>
    <property type="match status" value="1"/>
</dbReference>
<protein>
    <submittedName>
        <fullName evidence="7">RNA polymerase sigma-70 factor</fullName>
    </submittedName>
</protein>
<dbReference type="PANTHER" id="PTHR43133">
    <property type="entry name" value="RNA POLYMERASE ECF-TYPE SIGMA FACTO"/>
    <property type="match status" value="1"/>
</dbReference>
<keyword evidence="3" id="KW-0731">Sigma factor</keyword>
<evidence type="ECO:0000256" key="3">
    <source>
        <dbReference type="ARBA" id="ARBA00023082"/>
    </source>
</evidence>
<evidence type="ECO:0000313" key="11">
    <source>
        <dbReference type="Proteomes" id="UP000286038"/>
    </source>
</evidence>
<dbReference type="GO" id="GO:0006352">
    <property type="term" value="P:DNA-templated transcription initiation"/>
    <property type="evidence" value="ECO:0007669"/>
    <property type="project" value="InterPro"/>
</dbReference>
<organism evidence="7 10">
    <name type="scientific">Butyricimonas virosa</name>
    <dbReference type="NCBI Taxonomy" id="544645"/>
    <lineage>
        <taxon>Bacteria</taxon>
        <taxon>Pseudomonadati</taxon>
        <taxon>Bacteroidota</taxon>
        <taxon>Bacteroidia</taxon>
        <taxon>Bacteroidales</taxon>
        <taxon>Odoribacteraceae</taxon>
        <taxon>Butyricimonas</taxon>
    </lineage>
</organism>
<feature type="domain" description="RNA polymerase sigma-70 region 2" evidence="5">
    <location>
        <begin position="44"/>
        <end position="109"/>
    </location>
</feature>
<keyword evidence="4" id="KW-0804">Transcription</keyword>
<dbReference type="PANTHER" id="PTHR43133:SF46">
    <property type="entry name" value="RNA POLYMERASE SIGMA-70 FACTOR ECF SUBFAMILY"/>
    <property type="match status" value="1"/>
</dbReference>
<gene>
    <name evidence="7" type="ORF">DWW18_04975</name>
    <name evidence="9" type="ORF">DWZ68_02655</name>
    <name evidence="8" type="ORF">DXA50_04035</name>
</gene>
<dbReference type="Proteomes" id="UP000283589">
    <property type="component" value="Unassembled WGS sequence"/>
</dbReference>
<keyword evidence="2" id="KW-0805">Transcription regulation</keyword>
<dbReference type="NCBIfam" id="TIGR02937">
    <property type="entry name" value="sigma70-ECF"/>
    <property type="match status" value="1"/>
</dbReference>
<dbReference type="EMBL" id="QSCR01000004">
    <property type="protein sequence ID" value="RGY20043.1"/>
    <property type="molecule type" value="Genomic_DNA"/>
</dbReference>
<dbReference type="EMBL" id="QRZA01000004">
    <property type="protein sequence ID" value="RGV35426.1"/>
    <property type="molecule type" value="Genomic_DNA"/>
</dbReference>
<comment type="similarity">
    <text evidence="1">Belongs to the sigma-70 factor family. ECF subfamily.</text>
</comment>
<dbReference type="InterPro" id="IPR014327">
    <property type="entry name" value="RNA_pol_sigma70_bacteroid"/>
</dbReference>
<evidence type="ECO:0000313" key="12">
    <source>
        <dbReference type="Proteomes" id="UP000286063"/>
    </source>
</evidence>
<dbReference type="InterPro" id="IPR039425">
    <property type="entry name" value="RNA_pol_sigma-70-like"/>
</dbReference>
<dbReference type="Pfam" id="PF04542">
    <property type="entry name" value="Sigma70_r2"/>
    <property type="match status" value="1"/>
</dbReference>
<name>A0A412X465_9BACT</name>
<dbReference type="Gene3D" id="1.10.1740.10">
    <property type="match status" value="1"/>
</dbReference>
<evidence type="ECO:0000313" key="9">
    <source>
        <dbReference type="EMBL" id="RHM46881.1"/>
    </source>
</evidence>
<accession>A0A412X465</accession>
<dbReference type="Gene3D" id="1.10.10.10">
    <property type="entry name" value="Winged helix-like DNA-binding domain superfamily/Winged helix DNA-binding domain"/>
    <property type="match status" value="1"/>
</dbReference>
<dbReference type="CDD" id="cd06171">
    <property type="entry name" value="Sigma70_r4"/>
    <property type="match status" value="1"/>
</dbReference>
<dbReference type="STRING" id="1121130.GCA_000519105_00685"/>
<evidence type="ECO:0000259" key="6">
    <source>
        <dbReference type="Pfam" id="PF08281"/>
    </source>
</evidence>
<proteinExistence type="inferred from homology"/>
<dbReference type="InterPro" id="IPR013325">
    <property type="entry name" value="RNA_pol_sigma_r2"/>
</dbReference>
<sequence length="211" mass="25143">MDGSFREGVESKIKYRNLMYSIDIQSPEFMKYLERGEREAFQQLFETYHKALCFFAARIVRDHSEAEDIVQDVFLSFWKMDRGGFPNVKTIKTFLYNSVQHRCLNYLRDLEIRDRNYKNLNKEELDEDYFLCQQIRADVVAELFDAIDELPDRCKEIFKRSYVDGQEERKIAEELNISLNTIKTQKQRAKSYLRGRLGDLFVYAGMFFPGL</sequence>
<comment type="caution">
    <text evidence="7">The sequence shown here is derived from an EMBL/GenBank/DDBJ whole genome shotgun (WGS) entry which is preliminary data.</text>
</comment>
<evidence type="ECO:0000259" key="5">
    <source>
        <dbReference type="Pfam" id="PF04542"/>
    </source>
</evidence>
<evidence type="ECO:0000313" key="8">
    <source>
        <dbReference type="EMBL" id="RGY20043.1"/>
    </source>
</evidence>
<evidence type="ECO:0000313" key="10">
    <source>
        <dbReference type="Proteomes" id="UP000283589"/>
    </source>
</evidence>
<evidence type="ECO:0000256" key="1">
    <source>
        <dbReference type="ARBA" id="ARBA00010641"/>
    </source>
</evidence>
<evidence type="ECO:0000256" key="2">
    <source>
        <dbReference type="ARBA" id="ARBA00023015"/>
    </source>
</evidence>
<reference evidence="10 11" key="1">
    <citation type="submission" date="2018-08" db="EMBL/GenBank/DDBJ databases">
        <title>A genome reference for cultivated species of the human gut microbiota.</title>
        <authorList>
            <person name="Zou Y."/>
            <person name="Xue W."/>
            <person name="Luo G."/>
        </authorList>
    </citation>
    <scope>NUCLEOTIDE SEQUENCE [LARGE SCALE GENOMIC DNA]</scope>
    <source>
        <strain evidence="7 10">AF14-49</strain>
        <strain evidence="9 11">AF34-33</strain>
        <strain evidence="8 12">OF02-7</strain>
    </source>
</reference>
<dbReference type="NCBIfam" id="TIGR02985">
    <property type="entry name" value="Sig70_bacteroi1"/>
    <property type="match status" value="1"/>
</dbReference>
<dbReference type="InterPro" id="IPR013249">
    <property type="entry name" value="RNA_pol_sigma70_r4_t2"/>
</dbReference>
<dbReference type="InterPro" id="IPR036388">
    <property type="entry name" value="WH-like_DNA-bd_sf"/>
</dbReference>
<feature type="domain" description="RNA polymerase sigma factor 70 region 4 type 2" evidence="6">
    <location>
        <begin position="143"/>
        <end position="191"/>
    </location>
</feature>
<evidence type="ECO:0000313" key="7">
    <source>
        <dbReference type="EMBL" id="RGV35426.1"/>
    </source>
</evidence>
<dbReference type="Proteomes" id="UP000286063">
    <property type="component" value="Unassembled WGS sequence"/>
</dbReference>
<dbReference type="Proteomes" id="UP000286038">
    <property type="component" value="Unassembled WGS sequence"/>
</dbReference>
<dbReference type="GO" id="GO:0003677">
    <property type="term" value="F:DNA binding"/>
    <property type="evidence" value="ECO:0007669"/>
    <property type="project" value="InterPro"/>
</dbReference>